<dbReference type="AlphaFoldDB" id="A0A0B6ZVE7"/>
<organism evidence="1">
    <name type="scientific">Arion vulgaris</name>
    <dbReference type="NCBI Taxonomy" id="1028688"/>
    <lineage>
        <taxon>Eukaryota</taxon>
        <taxon>Metazoa</taxon>
        <taxon>Spiralia</taxon>
        <taxon>Lophotrochozoa</taxon>
        <taxon>Mollusca</taxon>
        <taxon>Gastropoda</taxon>
        <taxon>Heterobranchia</taxon>
        <taxon>Euthyneura</taxon>
        <taxon>Panpulmonata</taxon>
        <taxon>Eupulmonata</taxon>
        <taxon>Stylommatophora</taxon>
        <taxon>Helicina</taxon>
        <taxon>Arionoidea</taxon>
        <taxon>Arionidae</taxon>
        <taxon>Arion</taxon>
    </lineage>
</organism>
<protein>
    <submittedName>
        <fullName evidence="1">Uncharacterized protein</fullName>
    </submittedName>
</protein>
<reference evidence="1" key="1">
    <citation type="submission" date="2014-12" db="EMBL/GenBank/DDBJ databases">
        <title>Insight into the proteome of Arion vulgaris.</title>
        <authorList>
            <person name="Aradska J."/>
            <person name="Bulat T."/>
            <person name="Smidak R."/>
            <person name="Sarate P."/>
            <person name="Gangsoo J."/>
            <person name="Sialana F."/>
            <person name="Bilban M."/>
            <person name="Lubec G."/>
        </authorList>
    </citation>
    <scope>NUCLEOTIDE SEQUENCE</scope>
    <source>
        <tissue evidence="1">Skin</tissue>
    </source>
</reference>
<accession>A0A0B6ZVE7</accession>
<sequence>KKPCVNFDTRSSQIKHNVNVGTRETIESKDTQHDVDHITHCVPFIKKYTDLTLYYSIHYTI</sequence>
<proteinExistence type="predicted"/>
<name>A0A0B6ZVE7_9EUPU</name>
<evidence type="ECO:0000313" key="1">
    <source>
        <dbReference type="EMBL" id="CEK71796.1"/>
    </source>
</evidence>
<gene>
    <name evidence="1" type="primary">ORF79860</name>
</gene>
<dbReference type="EMBL" id="HACG01024931">
    <property type="protein sequence ID" value="CEK71796.1"/>
    <property type="molecule type" value="Transcribed_RNA"/>
</dbReference>
<feature type="non-terminal residue" evidence="1">
    <location>
        <position position="1"/>
    </location>
</feature>